<gene>
    <name evidence="1" type="ORF">HWN39_10585</name>
</gene>
<reference evidence="1 2" key="1">
    <citation type="submission" date="2020-06" db="EMBL/GenBank/DDBJ databases">
        <title>Lactobacillus rhamnosus QC,genome.</title>
        <authorList>
            <person name="Yi H."/>
            <person name="Jin M."/>
        </authorList>
    </citation>
    <scope>NUCLEOTIDE SEQUENCE [LARGE SCALE GENOMIC DNA]</scope>
    <source>
        <strain evidence="1 2">QC</strain>
    </source>
</reference>
<dbReference type="RefSeq" id="WP_176818367.1">
    <property type="nucleotide sequence ID" value="NZ_JABXWP010000016.1"/>
</dbReference>
<dbReference type="AlphaFoldDB" id="A0A7Y7QGX8"/>
<organism evidence="1 2">
    <name type="scientific">Lacticaseibacillus rhamnosus</name>
    <name type="common">Lactobacillus rhamnosus</name>
    <dbReference type="NCBI Taxonomy" id="47715"/>
    <lineage>
        <taxon>Bacteria</taxon>
        <taxon>Bacillati</taxon>
        <taxon>Bacillota</taxon>
        <taxon>Bacilli</taxon>
        <taxon>Lactobacillales</taxon>
        <taxon>Lactobacillaceae</taxon>
        <taxon>Lacticaseibacillus</taxon>
    </lineage>
</organism>
<proteinExistence type="predicted"/>
<comment type="caution">
    <text evidence="1">The sequence shown here is derived from an EMBL/GenBank/DDBJ whole genome shotgun (WGS) entry which is preliminary data.</text>
</comment>
<sequence>MNGIRYEPRHVALNDNHSPIEEPQGNIPAWVAQLERIEREHGGTVTRMDANDPELIELRKMMRMKHPRVNDIEKKRRVEADKLAIVLLKANVSVEAIVEQLEMTKRRALYLKRRLMHSEGGEKNEMD</sequence>
<evidence type="ECO:0000313" key="1">
    <source>
        <dbReference type="EMBL" id="NVO88924.1"/>
    </source>
</evidence>
<dbReference type="Proteomes" id="UP000542889">
    <property type="component" value="Unassembled WGS sequence"/>
</dbReference>
<name>A0A7Y7QGX8_LACRH</name>
<protein>
    <submittedName>
        <fullName evidence="1">Uncharacterized protein</fullName>
    </submittedName>
</protein>
<accession>A0A7Y7QGX8</accession>
<evidence type="ECO:0000313" key="2">
    <source>
        <dbReference type="Proteomes" id="UP000542889"/>
    </source>
</evidence>
<dbReference type="EMBL" id="JABXWP010000016">
    <property type="protein sequence ID" value="NVO88924.1"/>
    <property type="molecule type" value="Genomic_DNA"/>
</dbReference>